<proteinExistence type="predicted"/>
<keyword evidence="2" id="KW-1185">Reference proteome</keyword>
<sequence>MALEKNSLFERKYALGWRDGGGQLQTGLMVDVSRATIELARHCDLWADLPQERILRLYNFVPNRIGFPGHPGRCRTKATDAWSAHFRLIFSSRCVFDDHLWEEPLSRETNFYVVLLRGGVGTSCFEFSLRAPEKMVEGVDGGEYTPFRGTGWRWLPLTVDGSGVTTPRERGSAVALAAGRLSVEGRRRGSLSQPGSCQHLGEARRTRPVPFCCDDQLCTACRGVGEYTNGPTVRTHDIGNYGRGGVVVKLLASHTGEPGSISGGLAPGFSHVGIVPDDSDGQWGFLGDLPFPPPLHSGAFPYSPHFTLIGSQDPDVKRHPNHSTFGNSLIHHGSSEVAHGLAFGWTWLRIPFRVSRLRFSMVPRNHSLANAGMDPHYITRPSPHL</sequence>
<organism evidence="1 2">
    <name type="scientific">Dryococelus australis</name>
    <dbReference type="NCBI Taxonomy" id="614101"/>
    <lineage>
        <taxon>Eukaryota</taxon>
        <taxon>Metazoa</taxon>
        <taxon>Ecdysozoa</taxon>
        <taxon>Arthropoda</taxon>
        <taxon>Hexapoda</taxon>
        <taxon>Insecta</taxon>
        <taxon>Pterygota</taxon>
        <taxon>Neoptera</taxon>
        <taxon>Polyneoptera</taxon>
        <taxon>Phasmatodea</taxon>
        <taxon>Verophasmatodea</taxon>
        <taxon>Anareolatae</taxon>
        <taxon>Phasmatidae</taxon>
        <taxon>Eurycanthinae</taxon>
        <taxon>Dryococelus</taxon>
    </lineage>
</organism>
<accession>A0ABQ9I692</accession>
<comment type="caution">
    <text evidence="1">The sequence shown here is derived from an EMBL/GenBank/DDBJ whole genome shotgun (WGS) entry which is preliminary data.</text>
</comment>
<evidence type="ECO:0000313" key="2">
    <source>
        <dbReference type="Proteomes" id="UP001159363"/>
    </source>
</evidence>
<protein>
    <submittedName>
        <fullName evidence="1">Uncharacterized protein</fullName>
    </submittedName>
</protein>
<name>A0ABQ9I692_9NEOP</name>
<dbReference type="Proteomes" id="UP001159363">
    <property type="component" value="Chromosome 2"/>
</dbReference>
<reference evidence="1 2" key="1">
    <citation type="submission" date="2023-02" db="EMBL/GenBank/DDBJ databases">
        <title>LHISI_Scaffold_Assembly.</title>
        <authorList>
            <person name="Stuart O.P."/>
            <person name="Cleave R."/>
            <person name="Magrath M.J.L."/>
            <person name="Mikheyev A.S."/>
        </authorList>
    </citation>
    <scope>NUCLEOTIDE SEQUENCE [LARGE SCALE GENOMIC DNA]</scope>
    <source>
        <strain evidence="1">Daus_M_001</strain>
        <tissue evidence="1">Leg muscle</tissue>
    </source>
</reference>
<dbReference type="EMBL" id="JARBHB010000002">
    <property type="protein sequence ID" value="KAJ8892173.1"/>
    <property type="molecule type" value="Genomic_DNA"/>
</dbReference>
<evidence type="ECO:0000313" key="1">
    <source>
        <dbReference type="EMBL" id="KAJ8892173.1"/>
    </source>
</evidence>
<gene>
    <name evidence="1" type="ORF">PR048_004753</name>
</gene>